<dbReference type="RefSeq" id="XP_038784045.1">
    <property type="nucleotide sequence ID" value="XM_038933380.1"/>
</dbReference>
<dbReference type="Proteomes" id="UP000596902">
    <property type="component" value="Unassembled WGS sequence"/>
</dbReference>
<feature type="transmembrane region" description="Helical" evidence="7">
    <location>
        <begin position="141"/>
        <end position="161"/>
    </location>
</feature>
<dbReference type="GO" id="GO:0022857">
    <property type="term" value="F:transmembrane transporter activity"/>
    <property type="evidence" value="ECO:0007669"/>
    <property type="project" value="InterPro"/>
</dbReference>
<keyword evidence="5 7" id="KW-0472">Membrane</keyword>
<sequence>MAFPSDSLHSARESENRFARITTDDHSAPLWIATILSLIYAVLILAVRLGFTKWKAHTLDDIVVTIAHLVGFTMWGSLFTSLDNGLGKSYAILHDAEVSRMQQVPWLRVLGAGDVLTETVIIIIPMVGFHGSLMSNKRKAIVMLAFSTRIPNIVFAIMHLITHSKFIDSHQPAMSIVPTAAWQSVLLSYNLMSATSPLLKGFTEGFMTAGSDNDGSFMSRTVAGLSFSATRPSTCTSSKLMKSGYEPGLATSQSSSVSANTSKSDGHDGHGKAKRLSRDLQLETQADATTPHVNDIEQAKAADQPVTWSALPRKDQLLVLMLARLSEPLTQTSLGAYLYYQLQSFDPSLPESTISYQAGVIGAAFPATQFMTAMLWGRFSDSEYGGRKRTIYLGLLGSMLSIIGFGFSRNFTMAVTFRCLGGILNGNVGVMRTMISEIIKERKYQSRAFLILPMVFNIGVLVGPILGGVLADPFASYPALFGPDSTFGGKHGVQWMKQYPYALPNLTSAVFLCLSFLAVLFFLEETGELCKHKPDPCLRVGRWIRRAVFRQKLTSEAGYSAVPEDDFELQSTPTSAHAEGFDSFDKPSNIVQQQLPFRRIWTRNLVMTLFAHGVLHMHLGTFNGLWTIHLSTPRFDPANPYPPGLVPHGLYFTGGLAMPPARIGISLAIIGAIGIPLQVLVYPKVAHRLGTTKCYRVFLALFPLMYTIAPFLSLVPSWTSPPNGASGPWIWIAITCALFIQVLARTFALPCTAILVNNVSPHPSVLGTIHGIGQSVSSLTRTIGPILFSWVFGKGLDMGIISLAWWCMAAVAVAGWALAQGVREGDGHEILLEGEKKEPN</sequence>
<feature type="transmembrane region" description="Helical" evidence="7">
    <location>
        <begin position="360"/>
        <end position="379"/>
    </location>
</feature>
<feature type="transmembrane region" description="Helical" evidence="7">
    <location>
        <begin position="173"/>
        <end position="192"/>
    </location>
</feature>
<evidence type="ECO:0000256" key="4">
    <source>
        <dbReference type="ARBA" id="ARBA00022989"/>
    </source>
</evidence>
<keyword evidence="2" id="KW-0813">Transport</keyword>
<dbReference type="Pfam" id="PF07690">
    <property type="entry name" value="MFS_1"/>
    <property type="match status" value="1"/>
</dbReference>
<feature type="transmembrane region" description="Helical" evidence="7">
    <location>
        <begin position="730"/>
        <end position="756"/>
    </location>
</feature>
<reference evidence="9" key="2">
    <citation type="submission" date="2020-08" db="EMBL/GenBank/DDBJ databases">
        <title>Draft Genome Sequence of Cumin Blight Pathogen Alternaria burnsii.</title>
        <authorList>
            <person name="Feng Z."/>
        </authorList>
    </citation>
    <scope>NUCLEOTIDE SEQUENCE</scope>
    <source>
        <strain evidence="9">CBS107.38</strain>
    </source>
</reference>
<dbReference type="Pfam" id="PF20684">
    <property type="entry name" value="Fung_rhodopsin"/>
    <property type="match status" value="1"/>
</dbReference>
<dbReference type="Gene3D" id="1.20.1250.20">
    <property type="entry name" value="MFS general substrate transporter like domains"/>
    <property type="match status" value="1"/>
</dbReference>
<dbReference type="InterPro" id="IPR049326">
    <property type="entry name" value="Rhodopsin_dom_fungi"/>
</dbReference>
<keyword evidence="10" id="KW-1185">Reference proteome</keyword>
<comment type="subcellular location">
    <subcellularLocation>
        <location evidence="1">Membrane</location>
        <topology evidence="1">Multi-pass membrane protein</topology>
    </subcellularLocation>
</comment>
<feature type="transmembrane region" description="Helical" evidence="7">
    <location>
        <begin position="30"/>
        <end position="51"/>
    </location>
</feature>
<protein>
    <submittedName>
        <fullName evidence="9">Mfs general substrate transporter</fullName>
    </submittedName>
</protein>
<evidence type="ECO:0000313" key="9">
    <source>
        <dbReference type="EMBL" id="KAF7673718.1"/>
    </source>
</evidence>
<accession>A0A8H7EBL3</accession>
<feature type="transmembrane region" description="Helical" evidence="7">
    <location>
        <begin position="501"/>
        <end position="523"/>
    </location>
</feature>
<evidence type="ECO:0000256" key="5">
    <source>
        <dbReference type="ARBA" id="ARBA00023136"/>
    </source>
</evidence>
<proteinExistence type="predicted"/>
<keyword evidence="4 7" id="KW-1133">Transmembrane helix</keyword>
<feature type="region of interest" description="Disordered" evidence="6">
    <location>
        <begin position="232"/>
        <end position="276"/>
    </location>
</feature>
<dbReference type="InterPro" id="IPR036259">
    <property type="entry name" value="MFS_trans_sf"/>
</dbReference>
<gene>
    <name evidence="9" type="ORF">GT037_008333</name>
</gene>
<feature type="transmembrane region" description="Helical" evidence="7">
    <location>
        <begin position="663"/>
        <end position="682"/>
    </location>
</feature>
<evidence type="ECO:0000313" key="10">
    <source>
        <dbReference type="Proteomes" id="UP000596902"/>
    </source>
</evidence>
<feature type="transmembrane region" description="Helical" evidence="7">
    <location>
        <begin position="798"/>
        <end position="819"/>
    </location>
</feature>
<dbReference type="InterPro" id="IPR020846">
    <property type="entry name" value="MFS_dom"/>
</dbReference>
<feature type="compositionally biased region" description="Basic and acidic residues" evidence="6">
    <location>
        <begin position="264"/>
        <end position="276"/>
    </location>
</feature>
<evidence type="ECO:0000256" key="6">
    <source>
        <dbReference type="SAM" id="MobiDB-lite"/>
    </source>
</evidence>
<keyword evidence="3 7" id="KW-0812">Transmembrane</keyword>
<evidence type="ECO:0000256" key="1">
    <source>
        <dbReference type="ARBA" id="ARBA00004141"/>
    </source>
</evidence>
<feature type="compositionally biased region" description="Low complexity" evidence="6">
    <location>
        <begin position="252"/>
        <end position="263"/>
    </location>
</feature>
<dbReference type="SUPFAM" id="SSF103473">
    <property type="entry name" value="MFS general substrate transporter"/>
    <property type="match status" value="1"/>
</dbReference>
<comment type="caution">
    <text evidence="9">The sequence shown here is derived from an EMBL/GenBank/DDBJ whole genome shotgun (WGS) entry which is preliminary data.</text>
</comment>
<feature type="transmembrane region" description="Helical" evidence="7">
    <location>
        <begin position="391"/>
        <end position="409"/>
    </location>
</feature>
<evidence type="ECO:0000256" key="7">
    <source>
        <dbReference type="SAM" id="Phobius"/>
    </source>
</evidence>
<feature type="transmembrane region" description="Helical" evidence="7">
    <location>
        <begin position="447"/>
        <end position="471"/>
    </location>
</feature>
<feature type="domain" description="Major facilitator superfamily (MFS) profile" evidence="8">
    <location>
        <begin position="316"/>
        <end position="827"/>
    </location>
</feature>
<dbReference type="PANTHER" id="PTHR23504:SF6">
    <property type="entry name" value="MULTIDRUG TRANSPORTER, PUTATIVE (AFU_ORTHOLOGUE AFUA_4G08740)-RELATED"/>
    <property type="match status" value="1"/>
</dbReference>
<evidence type="ECO:0000259" key="8">
    <source>
        <dbReference type="PROSITE" id="PS50850"/>
    </source>
</evidence>
<organism evidence="9 10">
    <name type="scientific">Alternaria burnsii</name>
    <dbReference type="NCBI Taxonomy" id="1187904"/>
    <lineage>
        <taxon>Eukaryota</taxon>
        <taxon>Fungi</taxon>
        <taxon>Dikarya</taxon>
        <taxon>Ascomycota</taxon>
        <taxon>Pezizomycotina</taxon>
        <taxon>Dothideomycetes</taxon>
        <taxon>Pleosporomycetidae</taxon>
        <taxon>Pleosporales</taxon>
        <taxon>Pleosporineae</taxon>
        <taxon>Pleosporaceae</taxon>
        <taxon>Alternaria</taxon>
        <taxon>Alternaria sect. Alternaria</taxon>
    </lineage>
</organism>
<dbReference type="PANTHER" id="PTHR23504">
    <property type="entry name" value="MAJOR FACILITATOR SUPERFAMILY DOMAIN-CONTAINING PROTEIN 10"/>
    <property type="match status" value="1"/>
</dbReference>
<feature type="transmembrane region" description="Helical" evidence="7">
    <location>
        <begin position="106"/>
        <end position="129"/>
    </location>
</feature>
<dbReference type="AlphaFoldDB" id="A0A8H7EBL3"/>
<reference evidence="9" key="1">
    <citation type="submission" date="2020-01" db="EMBL/GenBank/DDBJ databases">
        <authorList>
            <person name="Feng Z.H.Z."/>
        </authorList>
    </citation>
    <scope>NUCLEOTIDE SEQUENCE</scope>
    <source>
        <strain evidence="9">CBS107.38</strain>
    </source>
</reference>
<feature type="transmembrane region" description="Helical" evidence="7">
    <location>
        <begin position="694"/>
        <end position="718"/>
    </location>
</feature>
<dbReference type="GO" id="GO:0016020">
    <property type="term" value="C:membrane"/>
    <property type="evidence" value="ECO:0007669"/>
    <property type="project" value="UniProtKB-SubCell"/>
</dbReference>
<feature type="transmembrane region" description="Helical" evidence="7">
    <location>
        <begin position="63"/>
        <end position="82"/>
    </location>
</feature>
<evidence type="ECO:0000256" key="2">
    <source>
        <dbReference type="ARBA" id="ARBA00022448"/>
    </source>
</evidence>
<dbReference type="EMBL" id="JAAABM010000012">
    <property type="protein sequence ID" value="KAF7673718.1"/>
    <property type="molecule type" value="Genomic_DNA"/>
</dbReference>
<dbReference type="GeneID" id="62206558"/>
<dbReference type="InterPro" id="IPR011701">
    <property type="entry name" value="MFS"/>
</dbReference>
<name>A0A8H7EBL3_9PLEO</name>
<dbReference type="PROSITE" id="PS50850">
    <property type="entry name" value="MFS"/>
    <property type="match status" value="1"/>
</dbReference>
<evidence type="ECO:0000256" key="3">
    <source>
        <dbReference type="ARBA" id="ARBA00022692"/>
    </source>
</evidence>
<feature type="transmembrane region" description="Helical" evidence="7">
    <location>
        <begin position="605"/>
        <end position="626"/>
    </location>
</feature>